<protein>
    <submittedName>
        <fullName evidence="1">Uncharacterized protein</fullName>
    </submittedName>
</protein>
<gene>
    <name evidence="1" type="ORF">MN210_07175</name>
</gene>
<dbReference type="Proteomes" id="UP000829560">
    <property type="component" value="Chromosome"/>
</dbReference>
<accession>A0AAT9PH15</accession>
<dbReference type="EMBL" id="CP093310">
    <property type="protein sequence ID" value="UNK06319.2"/>
    <property type="molecule type" value="Genomic_DNA"/>
</dbReference>
<name>A0AAT9PH15_9GAMM</name>
<evidence type="ECO:0000313" key="2">
    <source>
        <dbReference type="Proteomes" id="UP000829560"/>
    </source>
</evidence>
<reference evidence="1" key="1">
    <citation type="submission" date="2024-03" db="EMBL/GenBank/DDBJ databases">
        <title>Psychrobacter raelis sp. nov. isolated from a dog with peritonitis.</title>
        <authorList>
            <person name="Schiavone A."/>
            <person name="Manzulli V."/>
            <person name="Camarda A."/>
            <person name="Cafiero M.A."/>
            <person name="Vasco I."/>
            <person name="Marino L."/>
            <person name="Pennuzzi G."/>
            <person name="Serrecchia L."/>
            <person name="Galante D."/>
            <person name="Pugliese N."/>
        </authorList>
    </citation>
    <scope>NUCLEOTIDE SEQUENCE</scope>
    <source>
        <strain evidence="1">PraFG1</strain>
    </source>
</reference>
<proteinExistence type="predicted"/>
<dbReference type="RefSeq" id="WP_338412736.1">
    <property type="nucleotide sequence ID" value="NZ_CP093310.2"/>
</dbReference>
<sequence>MLFDPMKKRKNAMIDFLINTKYDPDSPMGNVAATDILMLIGYWMVGLKSETEVILPSHIQWIQKAIDDNETLKNRYGEEQDPYFHKYQLYEHLALAKWLDTGKDSISDWQHAKTIYGDNYVKRQWWETRSLKTYGLDDYLALCIQAQDYEAGIKEFEHYYGQKNISLKRKTITPREYGYLVCQNQLNRIHDNQTMIEVGRKLLAKYLEDTWLGYGQFARAAQWLKIVYWHHGEDLTPEQTLLKIYENIPSIETPEFIKPKL</sequence>
<dbReference type="KEGG" id="prae:MN210_07175"/>
<evidence type="ECO:0000313" key="1">
    <source>
        <dbReference type="EMBL" id="UNK06319.2"/>
    </source>
</evidence>
<keyword evidence="2" id="KW-1185">Reference proteome</keyword>
<dbReference type="AlphaFoldDB" id="A0AAT9PH15"/>
<organism evidence="1 2">
    <name type="scientific">Psychrobacter raelei</name>
    <dbReference type="NCBI Taxonomy" id="2565531"/>
    <lineage>
        <taxon>Bacteria</taxon>
        <taxon>Pseudomonadati</taxon>
        <taxon>Pseudomonadota</taxon>
        <taxon>Gammaproteobacteria</taxon>
        <taxon>Moraxellales</taxon>
        <taxon>Moraxellaceae</taxon>
        <taxon>Psychrobacter</taxon>
    </lineage>
</organism>